<dbReference type="EMBL" id="JAODAN010000005">
    <property type="protein sequence ID" value="KAK1924062.1"/>
    <property type="molecule type" value="Genomic_DNA"/>
</dbReference>
<organism evidence="3 4">
    <name type="scientific">Papiliotrema laurentii</name>
    <name type="common">Cryptococcus laurentii</name>
    <dbReference type="NCBI Taxonomy" id="5418"/>
    <lineage>
        <taxon>Eukaryota</taxon>
        <taxon>Fungi</taxon>
        <taxon>Dikarya</taxon>
        <taxon>Basidiomycota</taxon>
        <taxon>Agaricomycotina</taxon>
        <taxon>Tremellomycetes</taxon>
        <taxon>Tremellales</taxon>
        <taxon>Rhynchogastremaceae</taxon>
        <taxon>Papiliotrema</taxon>
    </lineage>
</organism>
<feature type="compositionally biased region" description="Polar residues" evidence="1">
    <location>
        <begin position="501"/>
        <end position="513"/>
    </location>
</feature>
<feature type="region of interest" description="Disordered" evidence="1">
    <location>
        <begin position="121"/>
        <end position="214"/>
    </location>
</feature>
<evidence type="ECO:0000256" key="2">
    <source>
        <dbReference type="SAM" id="Phobius"/>
    </source>
</evidence>
<feature type="compositionally biased region" description="Basic and acidic residues" evidence="1">
    <location>
        <begin position="200"/>
        <end position="213"/>
    </location>
</feature>
<feature type="region of interest" description="Disordered" evidence="1">
    <location>
        <begin position="484"/>
        <end position="513"/>
    </location>
</feature>
<comment type="caution">
    <text evidence="3">The sequence shown here is derived from an EMBL/GenBank/DDBJ whole genome shotgun (WGS) entry which is preliminary data.</text>
</comment>
<keyword evidence="2" id="KW-1133">Transmembrane helix</keyword>
<dbReference type="AlphaFoldDB" id="A0AAD9CXS9"/>
<evidence type="ECO:0000313" key="3">
    <source>
        <dbReference type="EMBL" id="KAK1924062.1"/>
    </source>
</evidence>
<reference evidence="3" key="1">
    <citation type="submission" date="2023-02" db="EMBL/GenBank/DDBJ databases">
        <title>Identification and recombinant expression of a fungal hydrolase from Papiliotrema laurentii that hydrolyzes apple cutin and clears colloidal polyester polyurethane.</title>
        <authorList>
            <consortium name="DOE Joint Genome Institute"/>
            <person name="Roman V.A."/>
            <person name="Bojanowski C."/>
            <person name="Crable B.R."/>
            <person name="Wagner D.N."/>
            <person name="Hung C.S."/>
            <person name="Nadeau L.J."/>
            <person name="Schratz L."/>
            <person name="Haridas S."/>
            <person name="Pangilinan J."/>
            <person name="Lipzen A."/>
            <person name="Na H."/>
            <person name="Yan M."/>
            <person name="Ng V."/>
            <person name="Grigoriev I.V."/>
            <person name="Spatafora J.W."/>
            <person name="Barlow D."/>
            <person name="Biffinger J."/>
            <person name="Kelley-Loughnane N."/>
            <person name="Varaljay V.A."/>
            <person name="Crookes-Goodson W.J."/>
        </authorList>
    </citation>
    <scope>NUCLEOTIDE SEQUENCE</scope>
    <source>
        <strain evidence="3">5307AH</strain>
    </source>
</reference>
<name>A0AAD9CXS9_PAPLA</name>
<feature type="transmembrane region" description="Helical" evidence="2">
    <location>
        <begin position="415"/>
        <end position="438"/>
    </location>
</feature>
<keyword evidence="4" id="KW-1185">Reference proteome</keyword>
<accession>A0AAD9CXS9</accession>
<gene>
    <name evidence="3" type="ORF">DB88DRAFT_488984</name>
</gene>
<keyword evidence="2" id="KW-0812">Transmembrane</keyword>
<evidence type="ECO:0000256" key="1">
    <source>
        <dbReference type="SAM" id="MobiDB-lite"/>
    </source>
</evidence>
<proteinExistence type="predicted"/>
<feature type="transmembrane region" description="Helical" evidence="2">
    <location>
        <begin position="275"/>
        <end position="296"/>
    </location>
</feature>
<feature type="transmembrane region" description="Helical" evidence="2">
    <location>
        <begin position="75"/>
        <end position="96"/>
    </location>
</feature>
<sequence length="525" mass="55332">MRDRPHGQKSVGGGVLRRRRVGYGENGMYSTKIKVARWIHDLPWKLTLSPTCTHGIMLDINADTGSRQLPRAARLALRTATLLLLLASILLVLLALSSPSQGHRLSMFAIEPVGLNRTLTIVSSGGSSGGGGGSHSVPSGPERAENGTSTTSTSPREKAGAGGFESRVPPPIVITNSTASGPTAVREGGESGGGAPNRQNNEKGKAGEGREKSAGWLGMDGPRIYVGAMKICSQSSVSVSVKCTSASEGAFHAALLPLSLGLVLTNLPSAPRAPVLLLVGGTSAVIATMVYLYLVLTSLSCTERPFNILRRDPKLRGHTHSSPRRSVDTVDSFTTLVGGELTVGGRPPSTIALGGPDNATNKREGRRAGPAFLVFTFVSFALALASSVVELVVMYKAKQRWDDDEAGRVGMRFRIGLLAYLLPCLPILLLLAMITAYIPTMHSRLTSGSGVEEGTEKIGAREISPPRRIQIDTASRVPPEWTRVTLDGPAEAPNVPAGPQGTPSDPNDRATSARRSWRGIIGVAL</sequence>
<feature type="transmembrane region" description="Helical" evidence="2">
    <location>
        <begin position="371"/>
        <end position="395"/>
    </location>
</feature>
<dbReference type="Proteomes" id="UP001182556">
    <property type="component" value="Unassembled WGS sequence"/>
</dbReference>
<evidence type="ECO:0000313" key="4">
    <source>
        <dbReference type="Proteomes" id="UP001182556"/>
    </source>
</evidence>
<protein>
    <submittedName>
        <fullName evidence="3">Uncharacterized protein</fullName>
    </submittedName>
</protein>
<keyword evidence="2" id="KW-0472">Membrane</keyword>